<keyword evidence="3 6" id="KW-0815">Transposition</keyword>
<evidence type="ECO:0000256" key="5">
    <source>
        <dbReference type="ARBA" id="ARBA00023172"/>
    </source>
</evidence>
<evidence type="ECO:0000256" key="1">
    <source>
        <dbReference type="ARBA" id="ARBA00002190"/>
    </source>
</evidence>
<evidence type="ECO:0000256" key="2">
    <source>
        <dbReference type="ARBA" id="ARBA00010961"/>
    </source>
</evidence>
<dbReference type="EMBL" id="CADILG010000049">
    <property type="protein sequence ID" value="CAB3915152.1"/>
    <property type="molecule type" value="Genomic_DNA"/>
</dbReference>
<dbReference type="GO" id="GO:0004803">
    <property type="term" value="F:transposase activity"/>
    <property type="evidence" value="ECO:0007669"/>
    <property type="project" value="UniProtKB-UniRule"/>
</dbReference>
<accession>A0A6S7EM69</accession>
<gene>
    <name evidence="7" type="ORF">LMG26858_04960</name>
</gene>
<keyword evidence="6" id="KW-0814">Transposable element</keyword>
<dbReference type="GO" id="GO:0006313">
    <property type="term" value="P:DNA transposition"/>
    <property type="evidence" value="ECO:0007669"/>
    <property type="project" value="UniProtKB-UniRule"/>
</dbReference>
<dbReference type="PANTHER" id="PTHR33217:SF5">
    <property type="entry name" value="MUTATOR FAMILY TRANSPOSASE"/>
    <property type="match status" value="1"/>
</dbReference>
<dbReference type="PANTHER" id="PTHR33217">
    <property type="entry name" value="TRANSPOSASE FOR INSERTION SEQUENCE ELEMENT IS1081"/>
    <property type="match status" value="1"/>
</dbReference>
<dbReference type="Pfam" id="PF00872">
    <property type="entry name" value="Transposase_mut"/>
    <property type="match status" value="1"/>
</dbReference>
<name>A0A6S7EM69_9BURK</name>
<evidence type="ECO:0000313" key="7">
    <source>
        <dbReference type="EMBL" id="CAB3915152.1"/>
    </source>
</evidence>
<keyword evidence="4 6" id="KW-0238">DNA-binding</keyword>
<dbReference type="AlphaFoldDB" id="A0A6S7EM69"/>
<comment type="function">
    <text evidence="1 6">Required for the transposition of the insertion element.</text>
</comment>
<sequence length="86" mass="9871">MIPFFTFPPAIRKVIYTTNAIESINAQLRRAVKTRGHFPSDEAATKLLWLVLRNITGAWGSATHDWKAAMNQFAVIYAERFTDPYR</sequence>
<reference evidence="7 8" key="1">
    <citation type="submission" date="2020-04" db="EMBL/GenBank/DDBJ databases">
        <authorList>
            <person name="De Canck E."/>
        </authorList>
    </citation>
    <scope>NUCLEOTIDE SEQUENCE [LARGE SCALE GENOMIC DNA]</scope>
    <source>
        <strain evidence="7 8">LMG 26858</strain>
    </source>
</reference>
<keyword evidence="8" id="KW-1185">Reference proteome</keyword>
<dbReference type="Proteomes" id="UP000494117">
    <property type="component" value="Unassembled WGS sequence"/>
</dbReference>
<dbReference type="InterPro" id="IPR001207">
    <property type="entry name" value="Transposase_mutator"/>
</dbReference>
<protein>
    <recommendedName>
        <fullName evidence="6">Mutator family transposase</fullName>
    </recommendedName>
</protein>
<organism evidence="7 8">
    <name type="scientific">Achromobacter anxifer</name>
    <dbReference type="NCBI Taxonomy" id="1287737"/>
    <lineage>
        <taxon>Bacteria</taxon>
        <taxon>Pseudomonadati</taxon>
        <taxon>Pseudomonadota</taxon>
        <taxon>Betaproteobacteria</taxon>
        <taxon>Burkholderiales</taxon>
        <taxon>Alcaligenaceae</taxon>
        <taxon>Achromobacter</taxon>
    </lineage>
</organism>
<evidence type="ECO:0000256" key="4">
    <source>
        <dbReference type="ARBA" id="ARBA00023125"/>
    </source>
</evidence>
<proteinExistence type="inferred from homology"/>
<comment type="similarity">
    <text evidence="2 6">Belongs to the transposase mutator family.</text>
</comment>
<dbReference type="GO" id="GO:0003677">
    <property type="term" value="F:DNA binding"/>
    <property type="evidence" value="ECO:0007669"/>
    <property type="project" value="UniProtKB-UniRule"/>
</dbReference>
<evidence type="ECO:0000256" key="6">
    <source>
        <dbReference type="RuleBase" id="RU365089"/>
    </source>
</evidence>
<evidence type="ECO:0000313" key="8">
    <source>
        <dbReference type="Proteomes" id="UP000494117"/>
    </source>
</evidence>
<keyword evidence="5 6" id="KW-0233">DNA recombination</keyword>
<evidence type="ECO:0000256" key="3">
    <source>
        <dbReference type="ARBA" id="ARBA00022578"/>
    </source>
</evidence>